<dbReference type="STRING" id="1043002.A0A074XRK7"/>
<dbReference type="Proteomes" id="UP000030706">
    <property type="component" value="Unassembled WGS sequence"/>
</dbReference>
<dbReference type="OrthoDB" id="25129at2759"/>
<dbReference type="RefSeq" id="XP_029764445.1">
    <property type="nucleotide sequence ID" value="XM_029904609.1"/>
</dbReference>
<proteinExistence type="predicted"/>
<evidence type="ECO:0000313" key="2">
    <source>
        <dbReference type="Proteomes" id="UP000030706"/>
    </source>
</evidence>
<dbReference type="AlphaFoldDB" id="A0A074XRK7"/>
<dbReference type="InterPro" id="IPR011009">
    <property type="entry name" value="Kinase-like_dom_sf"/>
</dbReference>
<protein>
    <recommendedName>
        <fullName evidence="3">Aminoglycoside phosphotransferase domain-containing protein</fullName>
    </recommendedName>
</protein>
<organism evidence="1 2">
    <name type="scientific">Aureobasidium pullulans EXF-150</name>
    <dbReference type="NCBI Taxonomy" id="1043002"/>
    <lineage>
        <taxon>Eukaryota</taxon>
        <taxon>Fungi</taxon>
        <taxon>Dikarya</taxon>
        <taxon>Ascomycota</taxon>
        <taxon>Pezizomycotina</taxon>
        <taxon>Dothideomycetes</taxon>
        <taxon>Dothideomycetidae</taxon>
        <taxon>Dothideales</taxon>
        <taxon>Saccotheciaceae</taxon>
        <taxon>Aureobasidium</taxon>
    </lineage>
</organism>
<evidence type="ECO:0008006" key="3">
    <source>
        <dbReference type="Google" id="ProtNLM"/>
    </source>
</evidence>
<dbReference type="Gene3D" id="3.90.1200.10">
    <property type="match status" value="1"/>
</dbReference>
<dbReference type="HOGENOM" id="CLU_059226_0_0_1"/>
<accession>A0A074XRK7</accession>
<sequence>MSTDTLDEMSLKVQEWLHDGPYACTSLNKLSGGTANFVYRGTLAAPLQDGSKTVVIKHTEGYVAQSPNFKLTTTRCDYEQTVLVALLSLSPSTHSNITVQTPTLHIFLPATNTQIYSDLPSSLDLKAYVLKHASSITHSQCLRLGHALGLWTRRFHDWAQAKEQEELVESMRGNVAMRDLKFMINYERLVQSIDTYPRILEGSRSLFEAVREGVRKDLDDGAVLIHGDLWSGNILLPDGPISDQDDQLKVFVIDWELSQVSSQAFDLGQVFAELFELKHFKDIDAGTWLIEAFMRGYGEIDEELAFKTAVHVGVHLICWGSRVQGWGSEEQIQRIVEVGKDFVVEGWEKNKAFFTEGPLKCLFD</sequence>
<dbReference type="Gene3D" id="3.30.200.20">
    <property type="entry name" value="Phosphorylase Kinase, domain 1"/>
    <property type="match status" value="1"/>
</dbReference>
<dbReference type="EMBL" id="KL584975">
    <property type="protein sequence ID" value="KEQ88258.1"/>
    <property type="molecule type" value="Genomic_DNA"/>
</dbReference>
<dbReference type="InterPro" id="IPR004119">
    <property type="entry name" value="EcKL"/>
</dbReference>
<dbReference type="Pfam" id="PF02958">
    <property type="entry name" value="EcKL"/>
    <property type="match status" value="1"/>
</dbReference>
<name>A0A074XRK7_AURPU</name>
<dbReference type="SUPFAM" id="SSF56112">
    <property type="entry name" value="Protein kinase-like (PK-like)"/>
    <property type="match status" value="1"/>
</dbReference>
<gene>
    <name evidence="1" type="ORF">M438DRAFT_341881</name>
</gene>
<keyword evidence="2" id="KW-1185">Reference proteome</keyword>
<evidence type="ECO:0000313" key="1">
    <source>
        <dbReference type="EMBL" id="KEQ88258.1"/>
    </source>
</evidence>
<dbReference type="GeneID" id="40746915"/>
<reference evidence="1 2" key="1">
    <citation type="journal article" date="2014" name="BMC Genomics">
        <title>Genome sequencing of four Aureobasidium pullulans varieties: biotechnological potential, stress tolerance, and description of new species.</title>
        <authorList>
            <person name="Gostin Ar C."/>
            <person name="Ohm R.A."/>
            <person name="Kogej T."/>
            <person name="Sonjak S."/>
            <person name="Turk M."/>
            <person name="Zajc J."/>
            <person name="Zalar P."/>
            <person name="Grube M."/>
            <person name="Sun H."/>
            <person name="Han J."/>
            <person name="Sharma A."/>
            <person name="Chiniquy J."/>
            <person name="Ngan C.Y."/>
            <person name="Lipzen A."/>
            <person name="Barry K."/>
            <person name="Grigoriev I.V."/>
            <person name="Gunde-Cimerman N."/>
        </authorList>
    </citation>
    <scope>NUCLEOTIDE SEQUENCE [LARGE SCALE GENOMIC DNA]</scope>
    <source>
        <strain evidence="1 2">EXF-150</strain>
    </source>
</reference>